<sequence>MSSVFQHSHLPYFESIAPGQAAYRRKRQYYWNEITNYCDYFAHEELSVLEIGCGTGELIGQIRGNRKKGIDFSKTMIAGAKKAFPEVSFEVMDAMTLQLDDEPYDLIVISNLIGYVDDVEALFAQLHRVCHERTKVIVTYYNFLWEPFLRLAEKLGLKRSTPRQNWLSRMDVNNLLYLAGFDVYRNSLRMLCPVYIPLVSHVLNKYVAKLPVVRHLSINQYSFAKPLKEVKDWENRFSTSIVIPARNESGNIENALLRMPKFGKHQEIIFVEGNSTDDTWETIQRIYAQYRDRFDIKILQQDGKGKGNAVRNGFAVATGDILMILDADLTVPPEDLPKFYDAISSGKGDFVNGSRLVYPMEKKAMRFLNLLGNKFFSLLFSWLLDRPFKDTLCGTKVIFRRDYDRLIANRKFFGDFDPFGDFDLIFGAFKLNLKIVEVPIRYRERTYGDTNISRFKHGFILLRMCAFAARKLKFI</sequence>
<reference evidence="3 4" key="1">
    <citation type="submission" date="2016-10" db="EMBL/GenBank/DDBJ databases">
        <authorList>
            <person name="de Groot N.N."/>
        </authorList>
    </citation>
    <scope>NUCLEOTIDE SEQUENCE [LARGE SCALE GENOMIC DNA]</scope>
    <source>
        <strain evidence="3 4">DSM 21668</strain>
    </source>
</reference>
<evidence type="ECO:0000313" key="3">
    <source>
        <dbReference type="EMBL" id="SDL84088.1"/>
    </source>
</evidence>
<feature type="domain" description="Glycosyltransferase 2-like" evidence="1">
    <location>
        <begin position="240"/>
        <end position="401"/>
    </location>
</feature>
<dbReference type="CDD" id="cd02440">
    <property type="entry name" value="AdoMet_MTases"/>
    <property type="match status" value="1"/>
</dbReference>
<gene>
    <name evidence="3" type="ORF">SAMN04488090_1949</name>
</gene>
<dbReference type="AlphaFoldDB" id="A0A1G9NC53"/>
<protein>
    <submittedName>
        <fullName evidence="3">Glycosyltransferase involved in cell wall bisynthesis</fullName>
    </submittedName>
</protein>
<dbReference type="InterPro" id="IPR041698">
    <property type="entry name" value="Methyltransf_25"/>
</dbReference>
<dbReference type="Gene3D" id="3.40.50.150">
    <property type="entry name" value="Vaccinia Virus protein VP39"/>
    <property type="match status" value="1"/>
</dbReference>
<dbReference type="PANTHER" id="PTHR10859:SF91">
    <property type="entry name" value="DOLICHYL-PHOSPHATE BETA-GLUCOSYLTRANSFERASE"/>
    <property type="match status" value="1"/>
</dbReference>
<feature type="domain" description="Methyltransferase" evidence="2">
    <location>
        <begin position="48"/>
        <end position="131"/>
    </location>
</feature>
<evidence type="ECO:0000259" key="1">
    <source>
        <dbReference type="Pfam" id="PF00535"/>
    </source>
</evidence>
<dbReference type="CDD" id="cd04179">
    <property type="entry name" value="DPM_DPG-synthase_like"/>
    <property type="match status" value="1"/>
</dbReference>
<dbReference type="GO" id="GO:0006487">
    <property type="term" value="P:protein N-linked glycosylation"/>
    <property type="evidence" value="ECO:0007669"/>
    <property type="project" value="TreeGrafter"/>
</dbReference>
<dbReference type="Pfam" id="PF00535">
    <property type="entry name" value="Glycos_transf_2"/>
    <property type="match status" value="1"/>
</dbReference>
<accession>A0A1G9NC53</accession>
<dbReference type="SUPFAM" id="SSF53335">
    <property type="entry name" value="S-adenosyl-L-methionine-dependent methyltransferases"/>
    <property type="match status" value="1"/>
</dbReference>
<dbReference type="Proteomes" id="UP000198901">
    <property type="component" value="Unassembled WGS sequence"/>
</dbReference>
<dbReference type="InterPro" id="IPR029044">
    <property type="entry name" value="Nucleotide-diphossugar_trans"/>
</dbReference>
<name>A0A1G9NC53_9BACT</name>
<dbReference type="SUPFAM" id="SSF53448">
    <property type="entry name" value="Nucleotide-diphospho-sugar transferases"/>
    <property type="match status" value="1"/>
</dbReference>
<dbReference type="OrthoDB" id="9797819at2"/>
<organism evidence="3 4">
    <name type="scientific">Siphonobacter aquaeclarae</name>
    <dbReference type="NCBI Taxonomy" id="563176"/>
    <lineage>
        <taxon>Bacteria</taxon>
        <taxon>Pseudomonadati</taxon>
        <taxon>Bacteroidota</taxon>
        <taxon>Cytophagia</taxon>
        <taxon>Cytophagales</taxon>
        <taxon>Cytophagaceae</taxon>
        <taxon>Siphonobacter</taxon>
    </lineage>
</organism>
<dbReference type="RefSeq" id="WP_093201002.1">
    <property type="nucleotide sequence ID" value="NZ_FNGS01000003.1"/>
</dbReference>
<dbReference type="Gene3D" id="3.90.550.10">
    <property type="entry name" value="Spore Coat Polysaccharide Biosynthesis Protein SpsA, Chain A"/>
    <property type="match status" value="1"/>
</dbReference>
<dbReference type="EMBL" id="FNGS01000003">
    <property type="protein sequence ID" value="SDL84088.1"/>
    <property type="molecule type" value="Genomic_DNA"/>
</dbReference>
<dbReference type="PANTHER" id="PTHR10859">
    <property type="entry name" value="GLYCOSYL TRANSFERASE"/>
    <property type="match status" value="1"/>
</dbReference>
<proteinExistence type="predicted"/>
<dbReference type="Pfam" id="PF13649">
    <property type="entry name" value="Methyltransf_25"/>
    <property type="match status" value="1"/>
</dbReference>
<dbReference type="InterPro" id="IPR001173">
    <property type="entry name" value="Glyco_trans_2-like"/>
</dbReference>
<keyword evidence="4" id="KW-1185">Reference proteome</keyword>
<dbReference type="GO" id="GO:0016740">
    <property type="term" value="F:transferase activity"/>
    <property type="evidence" value="ECO:0007669"/>
    <property type="project" value="UniProtKB-KW"/>
</dbReference>
<evidence type="ECO:0000259" key="2">
    <source>
        <dbReference type="Pfam" id="PF13649"/>
    </source>
</evidence>
<keyword evidence="3" id="KW-0808">Transferase</keyword>
<evidence type="ECO:0000313" key="4">
    <source>
        <dbReference type="Proteomes" id="UP000198901"/>
    </source>
</evidence>
<dbReference type="InterPro" id="IPR029063">
    <property type="entry name" value="SAM-dependent_MTases_sf"/>
</dbReference>
<dbReference type="STRING" id="563176.SAMN04488090_1949"/>